<protein>
    <submittedName>
        <fullName evidence="2">PIN domain-containing protein</fullName>
    </submittedName>
</protein>
<proteinExistence type="predicted"/>
<dbReference type="AlphaFoldDB" id="A0AAF1KSL4"/>
<dbReference type="InterPro" id="IPR002716">
    <property type="entry name" value="PIN_dom"/>
</dbReference>
<keyword evidence="3" id="KW-1185">Reference proteome</keyword>
<dbReference type="InterPro" id="IPR052106">
    <property type="entry name" value="PINc/VapC_TA"/>
</dbReference>
<name>A0AAF1KSL4_9HYPH</name>
<dbReference type="SUPFAM" id="SSF88723">
    <property type="entry name" value="PIN domain-like"/>
    <property type="match status" value="1"/>
</dbReference>
<feature type="domain" description="PIN" evidence="1">
    <location>
        <begin position="8"/>
        <end position="111"/>
    </location>
</feature>
<dbReference type="Pfam" id="PF01850">
    <property type="entry name" value="PIN"/>
    <property type="match status" value="1"/>
</dbReference>
<gene>
    <name evidence="2" type="ORF">PR017_02095</name>
</gene>
<evidence type="ECO:0000313" key="2">
    <source>
        <dbReference type="EMBL" id="WFR95965.1"/>
    </source>
</evidence>
<dbReference type="PANTHER" id="PTHR38826">
    <property type="entry name" value="RIBONUCLEASE VAPC13"/>
    <property type="match status" value="1"/>
</dbReference>
<dbReference type="EMBL" id="CP117255">
    <property type="protein sequence ID" value="WFR95965.1"/>
    <property type="molecule type" value="Genomic_DNA"/>
</dbReference>
<evidence type="ECO:0000313" key="3">
    <source>
        <dbReference type="Proteomes" id="UP000249499"/>
    </source>
</evidence>
<sequence>MTTAATNFLDTNILIYAISDDRRAIQAQALLDLPFVVSGQTLNEFANVARKKLSMSWQDTSTAIEAIVSISTLVVPVDEKVTLAALKLAPLYNLSFYDAAMIAAALQAGCKQYYSEDMQHGLVVEKHLTIVNPFH</sequence>
<reference evidence="3" key="2">
    <citation type="journal article" date="2023" name="MicrobiologyOpen">
        <title>Genomics of the tumorigenes clade of the family Rhizobiaceae and description of Rhizobium rhododendri sp. nov.</title>
        <authorList>
            <person name="Kuzmanovic N."/>
            <person name="diCenzo G.C."/>
            <person name="Bunk B."/>
            <person name="Sproeer C."/>
            <person name="Fruehling A."/>
            <person name="Neumann-Schaal M."/>
            <person name="Overmann J."/>
            <person name="Smalla K."/>
        </authorList>
    </citation>
    <scope>NUCLEOTIDE SEQUENCE [LARGE SCALE GENOMIC DNA]</scope>
    <source>
        <strain evidence="3">1078</strain>
    </source>
</reference>
<dbReference type="RefSeq" id="WP_111217666.1">
    <property type="nucleotide sequence ID" value="NZ_CP117255.1"/>
</dbReference>
<dbReference type="Gene3D" id="3.40.50.1010">
    <property type="entry name" value="5'-nuclease"/>
    <property type="match status" value="1"/>
</dbReference>
<reference evidence="2 3" key="1">
    <citation type="journal article" date="2018" name="Sci. Rep.">
        <title>Rhizobium tumorigenes sp. nov., a novel plant tumorigenic bacterium isolated from cane gall tumors on thornless blackberry.</title>
        <authorList>
            <person name="Kuzmanovi N."/>
            <person name="Smalla K."/>
            <person name="Gronow S."/>
            <person name="PuBawska J."/>
        </authorList>
    </citation>
    <scope>NUCLEOTIDE SEQUENCE [LARGE SCALE GENOMIC DNA]</scope>
    <source>
        <strain evidence="2 3">1078</strain>
    </source>
</reference>
<evidence type="ECO:0000259" key="1">
    <source>
        <dbReference type="Pfam" id="PF01850"/>
    </source>
</evidence>
<dbReference type="CDD" id="cd18692">
    <property type="entry name" value="PIN_VapC-like"/>
    <property type="match status" value="1"/>
</dbReference>
<organism evidence="2 3">
    <name type="scientific">Rhizobium tumorigenes</name>
    <dbReference type="NCBI Taxonomy" id="2041385"/>
    <lineage>
        <taxon>Bacteria</taxon>
        <taxon>Pseudomonadati</taxon>
        <taxon>Pseudomonadota</taxon>
        <taxon>Alphaproteobacteria</taxon>
        <taxon>Hyphomicrobiales</taxon>
        <taxon>Rhizobiaceae</taxon>
        <taxon>Rhizobium/Agrobacterium group</taxon>
        <taxon>Rhizobium</taxon>
    </lineage>
</organism>
<dbReference type="Proteomes" id="UP000249499">
    <property type="component" value="Chromosome"/>
</dbReference>
<accession>A0AAF1KSL4</accession>
<dbReference type="InterPro" id="IPR029060">
    <property type="entry name" value="PIN-like_dom_sf"/>
</dbReference>
<dbReference type="PANTHER" id="PTHR38826:SF5">
    <property type="entry name" value="RIBONUCLEASE VAPC13"/>
    <property type="match status" value="1"/>
</dbReference>
<dbReference type="KEGG" id="rtu:PR017_02095"/>